<dbReference type="PANTHER" id="PTHR11136:SF0">
    <property type="entry name" value="DIHYDROFOLATE SYNTHETASE-RELATED"/>
    <property type="match status" value="1"/>
</dbReference>
<accession>A0ABU6CYL8</accession>
<feature type="domain" description="Mur ligase C-terminal" evidence="22">
    <location>
        <begin position="269"/>
        <end position="391"/>
    </location>
</feature>
<evidence type="ECO:0000256" key="10">
    <source>
        <dbReference type="ARBA" id="ARBA00022741"/>
    </source>
</evidence>
<dbReference type="Gene3D" id="3.90.190.20">
    <property type="entry name" value="Mur ligase, C-terminal domain"/>
    <property type="match status" value="1"/>
</dbReference>
<dbReference type="Pfam" id="PF08245">
    <property type="entry name" value="Mur_ligase_M"/>
    <property type="match status" value="1"/>
</dbReference>
<dbReference type="PIRSF" id="PIRSF001563">
    <property type="entry name" value="Folylpolyglu_synth"/>
    <property type="match status" value="1"/>
</dbReference>
<keyword evidence="13" id="KW-0289">Folate biosynthesis</keyword>
<evidence type="ECO:0000256" key="18">
    <source>
        <dbReference type="ARBA" id="ARBA00047808"/>
    </source>
</evidence>
<comment type="caution">
    <text evidence="24">The sequence shown here is derived from an EMBL/GenBank/DDBJ whole genome shotgun (WGS) entry which is preliminary data.</text>
</comment>
<evidence type="ECO:0000259" key="23">
    <source>
        <dbReference type="Pfam" id="PF08245"/>
    </source>
</evidence>
<evidence type="ECO:0000313" key="24">
    <source>
        <dbReference type="EMBL" id="MEB4591924.1"/>
    </source>
</evidence>
<gene>
    <name evidence="24" type="primary">folC</name>
    <name evidence="24" type="ORF">VSS37_13105</name>
</gene>
<evidence type="ECO:0000256" key="17">
    <source>
        <dbReference type="ARBA" id="ARBA00047493"/>
    </source>
</evidence>
<dbReference type="SUPFAM" id="SSF53244">
    <property type="entry name" value="MurD-like peptide ligases, peptide-binding domain"/>
    <property type="match status" value="1"/>
</dbReference>
<reference evidence="25" key="1">
    <citation type="submission" date="2023-07" db="EMBL/GenBank/DDBJ databases">
        <title>The carbon used by Thiothrix.</title>
        <authorList>
            <person name="Chen L."/>
        </authorList>
    </citation>
    <scope>NUCLEOTIDE SEQUENCE [LARGE SCALE GENOMIC DNA]</scope>
</reference>
<comment type="catalytic activity">
    <reaction evidence="20">
        <text>7,8-dihydropteroate + L-glutamate + ATP = 7,8-dihydrofolate + ADP + phosphate + H(+)</text>
        <dbReference type="Rhea" id="RHEA:23584"/>
        <dbReference type="ChEBI" id="CHEBI:15378"/>
        <dbReference type="ChEBI" id="CHEBI:17839"/>
        <dbReference type="ChEBI" id="CHEBI:29985"/>
        <dbReference type="ChEBI" id="CHEBI:30616"/>
        <dbReference type="ChEBI" id="CHEBI:43474"/>
        <dbReference type="ChEBI" id="CHEBI:57451"/>
        <dbReference type="ChEBI" id="CHEBI:456216"/>
        <dbReference type="EC" id="6.3.2.12"/>
    </reaction>
</comment>
<evidence type="ECO:0000256" key="6">
    <source>
        <dbReference type="ARBA" id="ARBA00013025"/>
    </source>
</evidence>
<evidence type="ECO:0000313" key="25">
    <source>
        <dbReference type="Proteomes" id="UP001308005"/>
    </source>
</evidence>
<comment type="function">
    <text evidence="1">Functions in two distinct reactions of the de novo folate biosynthetic pathway. Catalyzes the addition of a glutamate residue to dihydropteroate (7,8-dihydropteroate or H2Pte) to form dihydrofolate (7,8-dihydrofolate monoglutamate or H2Pte-Glu). Also catalyzes successive additions of L-glutamate to tetrahydrofolate or 10-formyltetrahydrofolate or 5,10-methylenetetrahydrofolate, leading to folylpolyglutamate derivatives.</text>
</comment>
<evidence type="ECO:0000259" key="22">
    <source>
        <dbReference type="Pfam" id="PF02875"/>
    </source>
</evidence>
<keyword evidence="9" id="KW-0479">Metal-binding</keyword>
<dbReference type="EC" id="6.3.2.17" evidence="6"/>
<dbReference type="InterPro" id="IPR004101">
    <property type="entry name" value="Mur_ligase_C"/>
</dbReference>
<organism evidence="24 25">
    <name type="scientific">Candidatus Thiothrix phosphatis</name>
    <dbReference type="NCBI Taxonomy" id="3112415"/>
    <lineage>
        <taxon>Bacteria</taxon>
        <taxon>Pseudomonadati</taxon>
        <taxon>Pseudomonadota</taxon>
        <taxon>Gammaproteobacteria</taxon>
        <taxon>Thiotrichales</taxon>
        <taxon>Thiotrichaceae</taxon>
        <taxon>Thiothrix</taxon>
    </lineage>
</organism>
<keyword evidence="25" id="KW-1185">Reference proteome</keyword>
<keyword evidence="12" id="KW-0460">Magnesium</keyword>
<dbReference type="RefSeq" id="WP_324695897.1">
    <property type="nucleotide sequence ID" value="NZ_JAYMYJ010000115.1"/>
</dbReference>
<dbReference type="PROSITE" id="PS01011">
    <property type="entry name" value="FOLYLPOLYGLU_SYNT_1"/>
    <property type="match status" value="1"/>
</dbReference>
<evidence type="ECO:0000256" key="11">
    <source>
        <dbReference type="ARBA" id="ARBA00022840"/>
    </source>
</evidence>
<evidence type="ECO:0000256" key="13">
    <source>
        <dbReference type="ARBA" id="ARBA00022909"/>
    </source>
</evidence>
<dbReference type="EC" id="6.3.2.12" evidence="5"/>
<evidence type="ECO:0000256" key="3">
    <source>
        <dbReference type="ARBA" id="ARBA00005150"/>
    </source>
</evidence>
<keyword evidence="11 21" id="KW-0067">ATP-binding</keyword>
<dbReference type="InterPro" id="IPR001645">
    <property type="entry name" value="Folylpolyglutamate_synth"/>
</dbReference>
<dbReference type="Proteomes" id="UP001308005">
    <property type="component" value="Unassembled WGS sequence"/>
</dbReference>
<dbReference type="EMBL" id="JAYMYJ010000115">
    <property type="protein sequence ID" value="MEB4591924.1"/>
    <property type="molecule type" value="Genomic_DNA"/>
</dbReference>
<name>A0ABU6CYL8_9GAMM</name>
<comment type="catalytic activity">
    <reaction evidence="19">
        <text>(6R)-5,10-methylenetetrahydrofolyl-(gamma-L-Glu)(n) + L-glutamate + ATP = (6R)-5,10-methylenetetrahydrofolyl-(gamma-L-Glu)(n+1) + ADP + phosphate + H(+)</text>
        <dbReference type="Rhea" id="RHEA:51912"/>
        <dbReference type="Rhea" id="RHEA-COMP:13257"/>
        <dbReference type="Rhea" id="RHEA-COMP:13258"/>
        <dbReference type="ChEBI" id="CHEBI:15378"/>
        <dbReference type="ChEBI" id="CHEBI:29985"/>
        <dbReference type="ChEBI" id="CHEBI:30616"/>
        <dbReference type="ChEBI" id="CHEBI:43474"/>
        <dbReference type="ChEBI" id="CHEBI:136572"/>
        <dbReference type="ChEBI" id="CHEBI:456216"/>
        <dbReference type="EC" id="6.3.2.17"/>
    </reaction>
</comment>
<dbReference type="Gene3D" id="3.40.1190.10">
    <property type="entry name" value="Mur-like, catalytic domain"/>
    <property type="match status" value="1"/>
</dbReference>
<evidence type="ECO:0000256" key="20">
    <source>
        <dbReference type="ARBA" id="ARBA00049161"/>
    </source>
</evidence>
<dbReference type="InterPro" id="IPR013221">
    <property type="entry name" value="Mur_ligase_cen"/>
</dbReference>
<sequence length="412" mass="44062">MKTLDDWLRWQENLFLSAIKLGLGRIRRVAGKMGLLQLPVPVITVAGTNGKGSTCAMLTQILREQGYKVGAYTSPHLLRYNERIAVNGKPASDADICAAFSAIDKARGNTDLTYFEFGTLAAAWCFLRAGVDVMVLEVGLGGRLDAVNLWDADAAIITGIGIDHVEWLGSTREAIGREKAGIMRAGKPVICGDPQPPAIIAAEARRIGARLLQYGVDFTAEGLPQPALAGDVQWRNAACVVTALQQVADKLPVTPAAIRDGLAHVSLTGRLQRVRVQPEVVLDVAHNPQAAAELACWLKKNPVDGKTFAIFSILADKDIAGVVTIMADCIDAWHLVPLSGSRAIGGKALEHKMRSAGLQAPIHVYPDFQSVWKALRLNAGKGDRVVVFGSFLVVSGMLEILVPPDAGEASFP</sequence>
<comment type="catalytic activity">
    <reaction evidence="17">
        <text>(6S)-5,6,7,8-tetrahydrofolyl-(gamma-L-Glu)(n) + L-glutamate + ATP = (6S)-5,6,7,8-tetrahydrofolyl-(gamma-L-Glu)(n+1) + ADP + phosphate + H(+)</text>
        <dbReference type="Rhea" id="RHEA:10580"/>
        <dbReference type="Rhea" id="RHEA-COMP:14738"/>
        <dbReference type="Rhea" id="RHEA-COMP:14740"/>
        <dbReference type="ChEBI" id="CHEBI:15378"/>
        <dbReference type="ChEBI" id="CHEBI:29985"/>
        <dbReference type="ChEBI" id="CHEBI:30616"/>
        <dbReference type="ChEBI" id="CHEBI:43474"/>
        <dbReference type="ChEBI" id="CHEBI:141005"/>
        <dbReference type="ChEBI" id="CHEBI:456216"/>
        <dbReference type="EC" id="6.3.2.17"/>
    </reaction>
</comment>
<dbReference type="InterPro" id="IPR018109">
    <property type="entry name" value="Folylpolyglutamate_synth_CS"/>
</dbReference>
<dbReference type="SUPFAM" id="SSF53623">
    <property type="entry name" value="MurD-like peptide ligases, catalytic domain"/>
    <property type="match status" value="1"/>
</dbReference>
<evidence type="ECO:0000256" key="4">
    <source>
        <dbReference type="ARBA" id="ARBA00008276"/>
    </source>
</evidence>
<dbReference type="GO" id="GO:0008841">
    <property type="term" value="F:dihydrofolate synthase activity"/>
    <property type="evidence" value="ECO:0007669"/>
    <property type="project" value="UniProtKB-EC"/>
</dbReference>
<evidence type="ECO:0000256" key="7">
    <source>
        <dbReference type="ARBA" id="ARBA00019357"/>
    </source>
</evidence>
<evidence type="ECO:0000256" key="16">
    <source>
        <dbReference type="ARBA" id="ARBA00032510"/>
    </source>
</evidence>
<evidence type="ECO:0000256" key="5">
    <source>
        <dbReference type="ARBA" id="ARBA00013023"/>
    </source>
</evidence>
<evidence type="ECO:0000256" key="15">
    <source>
        <dbReference type="ARBA" id="ARBA00030592"/>
    </source>
</evidence>
<evidence type="ECO:0000256" key="12">
    <source>
        <dbReference type="ARBA" id="ARBA00022842"/>
    </source>
</evidence>
<keyword evidence="10 21" id="KW-0547">Nucleotide-binding</keyword>
<evidence type="ECO:0000256" key="2">
    <source>
        <dbReference type="ARBA" id="ARBA00004799"/>
    </source>
</evidence>
<dbReference type="NCBIfam" id="NF008101">
    <property type="entry name" value="PRK10846.1"/>
    <property type="match status" value="1"/>
</dbReference>
<evidence type="ECO:0000256" key="21">
    <source>
        <dbReference type="PIRNR" id="PIRNR001563"/>
    </source>
</evidence>
<protein>
    <recommendedName>
        <fullName evidence="7">Dihydrofolate synthase/folylpolyglutamate synthase</fullName>
        <ecNumber evidence="5">6.3.2.12</ecNumber>
        <ecNumber evidence="6">6.3.2.17</ecNumber>
    </recommendedName>
    <alternativeName>
        <fullName evidence="16">Folylpoly-gamma-glutamate synthetase-dihydrofolate synthetase</fullName>
    </alternativeName>
    <alternativeName>
        <fullName evidence="14">Folylpolyglutamate synthetase</fullName>
    </alternativeName>
    <alternativeName>
        <fullName evidence="15">Tetrahydrofolylpolyglutamate synthase</fullName>
    </alternativeName>
</protein>
<dbReference type="InterPro" id="IPR036615">
    <property type="entry name" value="Mur_ligase_C_dom_sf"/>
</dbReference>
<evidence type="ECO:0000256" key="8">
    <source>
        <dbReference type="ARBA" id="ARBA00022598"/>
    </source>
</evidence>
<evidence type="ECO:0000256" key="19">
    <source>
        <dbReference type="ARBA" id="ARBA00049035"/>
    </source>
</evidence>
<dbReference type="GO" id="GO:0004326">
    <property type="term" value="F:tetrahydrofolylpolyglutamate synthase activity"/>
    <property type="evidence" value="ECO:0007669"/>
    <property type="project" value="UniProtKB-EC"/>
</dbReference>
<evidence type="ECO:0000256" key="14">
    <source>
        <dbReference type="ARBA" id="ARBA00030048"/>
    </source>
</evidence>
<comment type="pathway">
    <text evidence="3">Cofactor biosynthesis; tetrahydrofolylpolyglutamate biosynthesis.</text>
</comment>
<comment type="similarity">
    <text evidence="4 21">Belongs to the folylpolyglutamate synthase family.</text>
</comment>
<dbReference type="PANTHER" id="PTHR11136">
    <property type="entry name" value="FOLYLPOLYGLUTAMATE SYNTHASE-RELATED"/>
    <property type="match status" value="1"/>
</dbReference>
<dbReference type="InterPro" id="IPR036565">
    <property type="entry name" value="Mur-like_cat_sf"/>
</dbReference>
<keyword evidence="8 21" id="KW-0436">Ligase</keyword>
<evidence type="ECO:0000256" key="9">
    <source>
        <dbReference type="ARBA" id="ARBA00022723"/>
    </source>
</evidence>
<dbReference type="Pfam" id="PF02875">
    <property type="entry name" value="Mur_ligase_C"/>
    <property type="match status" value="1"/>
</dbReference>
<evidence type="ECO:0000256" key="1">
    <source>
        <dbReference type="ARBA" id="ARBA00002714"/>
    </source>
</evidence>
<proteinExistence type="inferred from homology"/>
<comment type="pathway">
    <text evidence="2">Cofactor biosynthesis; tetrahydrofolate biosynthesis; 7,8-dihydrofolate from 2-amino-4-hydroxy-6-hydroxymethyl-7,8-dihydropteridine diphosphate and 4-aminobenzoate: step 2/2.</text>
</comment>
<comment type="catalytic activity">
    <reaction evidence="18">
        <text>10-formyltetrahydrofolyl-(gamma-L-Glu)(n) + L-glutamate + ATP = 10-formyltetrahydrofolyl-(gamma-L-Glu)(n+1) + ADP + phosphate + H(+)</text>
        <dbReference type="Rhea" id="RHEA:51904"/>
        <dbReference type="Rhea" id="RHEA-COMP:13088"/>
        <dbReference type="Rhea" id="RHEA-COMP:14300"/>
        <dbReference type="ChEBI" id="CHEBI:15378"/>
        <dbReference type="ChEBI" id="CHEBI:29985"/>
        <dbReference type="ChEBI" id="CHEBI:30616"/>
        <dbReference type="ChEBI" id="CHEBI:43474"/>
        <dbReference type="ChEBI" id="CHEBI:134413"/>
        <dbReference type="ChEBI" id="CHEBI:456216"/>
        <dbReference type="EC" id="6.3.2.17"/>
    </reaction>
</comment>
<feature type="domain" description="Mur ligase central" evidence="23">
    <location>
        <begin position="45"/>
        <end position="217"/>
    </location>
</feature>
<dbReference type="NCBIfam" id="TIGR01499">
    <property type="entry name" value="folC"/>
    <property type="match status" value="1"/>
</dbReference>